<gene>
    <name evidence="4" type="ORF">PHYPSEUDO_014771</name>
</gene>
<keyword evidence="2" id="KW-0472">Membrane</keyword>
<reference evidence="4" key="1">
    <citation type="submission" date="2021-02" db="EMBL/GenBank/DDBJ databases">
        <authorList>
            <person name="Palmer J.M."/>
        </authorList>
    </citation>
    <scope>NUCLEOTIDE SEQUENCE</scope>
    <source>
        <strain evidence="4">SCRP734</strain>
    </source>
</reference>
<dbReference type="AlphaFoldDB" id="A0A8T1V786"/>
<feature type="transmembrane region" description="Helical" evidence="2">
    <location>
        <begin position="192"/>
        <end position="212"/>
    </location>
</feature>
<name>A0A8T1V786_9STRA</name>
<organism evidence="4 5">
    <name type="scientific">Phytophthora pseudosyringae</name>
    <dbReference type="NCBI Taxonomy" id="221518"/>
    <lineage>
        <taxon>Eukaryota</taxon>
        <taxon>Sar</taxon>
        <taxon>Stramenopiles</taxon>
        <taxon>Oomycota</taxon>
        <taxon>Peronosporomycetes</taxon>
        <taxon>Peronosporales</taxon>
        <taxon>Peronosporaceae</taxon>
        <taxon>Phytophthora</taxon>
    </lineage>
</organism>
<dbReference type="Proteomes" id="UP000694044">
    <property type="component" value="Unassembled WGS sequence"/>
</dbReference>
<dbReference type="EMBL" id="JAGDFM010000863">
    <property type="protein sequence ID" value="KAG7375969.1"/>
    <property type="molecule type" value="Genomic_DNA"/>
</dbReference>
<comment type="caution">
    <text evidence="4">The sequence shown here is derived from an EMBL/GenBank/DDBJ whole genome shotgun (WGS) entry which is preliminary data.</text>
</comment>
<accession>A0A8T1V786</accession>
<evidence type="ECO:0000256" key="1">
    <source>
        <dbReference type="SAM" id="MobiDB-lite"/>
    </source>
</evidence>
<keyword evidence="2" id="KW-1133">Transmembrane helix</keyword>
<feature type="region of interest" description="Disordered" evidence="1">
    <location>
        <begin position="296"/>
        <end position="319"/>
    </location>
</feature>
<evidence type="ECO:0000313" key="4">
    <source>
        <dbReference type="EMBL" id="KAG7375969.1"/>
    </source>
</evidence>
<keyword evidence="5" id="KW-1185">Reference proteome</keyword>
<feature type="transmembrane region" description="Helical" evidence="2">
    <location>
        <begin position="337"/>
        <end position="362"/>
    </location>
</feature>
<evidence type="ECO:0000313" key="5">
    <source>
        <dbReference type="Proteomes" id="UP000694044"/>
    </source>
</evidence>
<keyword evidence="2" id="KW-0812">Transmembrane</keyword>
<protein>
    <recommendedName>
        <fullName evidence="3">EF-hand domain-containing protein</fullName>
    </recommendedName>
</protein>
<dbReference type="OrthoDB" id="68481at2759"/>
<evidence type="ECO:0000256" key="2">
    <source>
        <dbReference type="SAM" id="Phobius"/>
    </source>
</evidence>
<dbReference type="InterPro" id="IPR002048">
    <property type="entry name" value="EF_hand_dom"/>
</dbReference>
<feature type="transmembrane region" description="Helical" evidence="2">
    <location>
        <begin position="224"/>
        <end position="245"/>
    </location>
</feature>
<proteinExistence type="predicted"/>
<dbReference type="PROSITE" id="PS50222">
    <property type="entry name" value="EF_HAND_2"/>
    <property type="match status" value="1"/>
</dbReference>
<feature type="transmembrane region" description="Helical" evidence="2">
    <location>
        <begin position="56"/>
        <end position="73"/>
    </location>
</feature>
<feature type="domain" description="EF-hand" evidence="3">
    <location>
        <begin position="439"/>
        <end position="474"/>
    </location>
</feature>
<feature type="transmembrane region" description="Helical" evidence="2">
    <location>
        <begin position="93"/>
        <end position="112"/>
    </location>
</feature>
<dbReference type="GO" id="GO:0005509">
    <property type="term" value="F:calcium ion binding"/>
    <property type="evidence" value="ECO:0007669"/>
    <property type="project" value="InterPro"/>
</dbReference>
<sequence length="636" mass="71679">MGGTSLFRVGDDVELWRVLLHLSVLVVCLLIFERVLHHVERRAADSAKYQQLLSKAYRELMILGLIGLGLKVVKEVSSVDAAAMTAFQIADLTIFILALALILQAVCIFLVLRKHNVQADRAELLSADDLADAVASPAFNRERDTQELIRLRLLRHLFLSRFELPQLFPFAKYLRQAQNNQITHMTDVDAPMWALLLVVAWVLEGITTALNYAGPALTRRRGLVIVLIGFSWALLALHVVVFVYFRSCVHQLLKAAGMAAKQSVLESHLRSIAREEARAWTQEDAGRALLVMQKVQEQQEPPRHRKRRVPNENKHSVKSGTTPAIEIRWFSRKSWHFTVMMLLMLNGFYLALVVQCVAYQLRIVYADLGLLEVLAIPLPLALNTFLLQPQIFRSLVLVSSIFRVDGSTLSEVVDHFREIIELRSEFATLLWENMQAKKLSIGDLQAELAACDQDRSGAIDVEKVRMVLRVCGLHLSSFRFNSVARLLFELKEMQIEYSQLLKLVAIAQSEELYDSVGIEQSMLIHHHPLLLQSVLSEEEEGLVITHENSYLPPRPLLATSTLHVLTPAVPDCVDESTAARTTTDVSFLLTRPQLKRNDSKFQGVSSRTLSDIFYLEIAQDLASTPAPAFDFNVANV</sequence>
<evidence type="ECO:0000259" key="3">
    <source>
        <dbReference type="PROSITE" id="PS50222"/>
    </source>
</evidence>
<feature type="transmembrane region" description="Helical" evidence="2">
    <location>
        <begin position="15"/>
        <end position="36"/>
    </location>
</feature>